<dbReference type="Proteomes" id="UP000724874">
    <property type="component" value="Unassembled WGS sequence"/>
</dbReference>
<organism evidence="2 3">
    <name type="scientific">Gymnopilus junonius</name>
    <name type="common">Spectacular rustgill mushroom</name>
    <name type="synonym">Gymnopilus spectabilis subsp. junonius</name>
    <dbReference type="NCBI Taxonomy" id="109634"/>
    <lineage>
        <taxon>Eukaryota</taxon>
        <taxon>Fungi</taxon>
        <taxon>Dikarya</taxon>
        <taxon>Basidiomycota</taxon>
        <taxon>Agaricomycotina</taxon>
        <taxon>Agaricomycetes</taxon>
        <taxon>Agaricomycetidae</taxon>
        <taxon>Agaricales</taxon>
        <taxon>Agaricineae</taxon>
        <taxon>Hymenogastraceae</taxon>
        <taxon>Gymnopilus</taxon>
    </lineage>
</organism>
<dbReference type="EMBL" id="JADNYJ010000384">
    <property type="protein sequence ID" value="KAF8870014.1"/>
    <property type="molecule type" value="Genomic_DNA"/>
</dbReference>
<dbReference type="Pfam" id="PF02364">
    <property type="entry name" value="Glucan_synthase"/>
    <property type="match status" value="1"/>
</dbReference>
<feature type="non-terminal residue" evidence="2">
    <location>
        <position position="1"/>
    </location>
</feature>
<evidence type="ECO:0000313" key="3">
    <source>
        <dbReference type="Proteomes" id="UP000724874"/>
    </source>
</evidence>
<dbReference type="GO" id="GO:0003843">
    <property type="term" value="F:1,3-beta-D-glucan synthase activity"/>
    <property type="evidence" value="ECO:0007669"/>
    <property type="project" value="InterPro"/>
</dbReference>
<dbReference type="InterPro" id="IPR003440">
    <property type="entry name" value="Glyco_trans_48_dom"/>
</dbReference>
<dbReference type="AlphaFoldDB" id="A0A9P5N870"/>
<dbReference type="GO" id="GO:0016020">
    <property type="term" value="C:membrane"/>
    <property type="evidence" value="ECO:0007669"/>
    <property type="project" value="InterPro"/>
</dbReference>
<protein>
    <recommendedName>
        <fullName evidence="1">Glycosyl transferase 48 domain-containing protein</fullName>
    </recommendedName>
</protein>
<reference evidence="2" key="1">
    <citation type="submission" date="2020-11" db="EMBL/GenBank/DDBJ databases">
        <authorList>
            <consortium name="DOE Joint Genome Institute"/>
            <person name="Ahrendt S."/>
            <person name="Riley R."/>
            <person name="Andreopoulos W."/>
            <person name="LaButti K."/>
            <person name="Pangilinan J."/>
            <person name="Ruiz-duenas F.J."/>
            <person name="Barrasa J.M."/>
            <person name="Sanchez-Garcia M."/>
            <person name="Camarero S."/>
            <person name="Miyauchi S."/>
            <person name="Serrano A."/>
            <person name="Linde D."/>
            <person name="Babiker R."/>
            <person name="Drula E."/>
            <person name="Ayuso-Fernandez I."/>
            <person name="Pacheco R."/>
            <person name="Padilla G."/>
            <person name="Ferreira P."/>
            <person name="Barriuso J."/>
            <person name="Kellner H."/>
            <person name="Castanera R."/>
            <person name="Alfaro M."/>
            <person name="Ramirez L."/>
            <person name="Pisabarro A.G."/>
            <person name="Kuo A."/>
            <person name="Tritt A."/>
            <person name="Lipzen A."/>
            <person name="He G."/>
            <person name="Yan M."/>
            <person name="Ng V."/>
            <person name="Cullen D."/>
            <person name="Martin F."/>
            <person name="Rosso M.-N."/>
            <person name="Henrissat B."/>
            <person name="Hibbett D."/>
            <person name="Martinez A.T."/>
            <person name="Grigoriev I.V."/>
        </authorList>
    </citation>
    <scope>NUCLEOTIDE SEQUENCE</scope>
    <source>
        <strain evidence="2">AH 44721</strain>
    </source>
</reference>
<accession>A0A9P5N870</accession>
<dbReference type="OrthoDB" id="2825342at2759"/>
<feature type="non-terminal residue" evidence="2">
    <location>
        <position position="99"/>
    </location>
</feature>
<dbReference type="GO" id="GO:0000148">
    <property type="term" value="C:1,3-beta-D-glucan synthase complex"/>
    <property type="evidence" value="ECO:0007669"/>
    <property type="project" value="InterPro"/>
</dbReference>
<sequence>NLNLTICKYTSTGYFLGGQADCYNSIPVFAWIQCCFITIFRLAKSCSLSPLFEVFSMQICIHSILNNLTSSGACYIATGCGFTTLRIYFSILFSCFAGP</sequence>
<dbReference type="GO" id="GO:0006075">
    <property type="term" value="P:(1-&gt;3)-beta-D-glucan biosynthetic process"/>
    <property type="evidence" value="ECO:0007669"/>
    <property type="project" value="InterPro"/>
</dbReference>
<evidence type="ECO:0000259" key="1">
    <source>
        <dbReference type="Pfam" id="PF02364"/>
    </source>
</evidence>
<comment type="caution">
    <text evidence="2">The sequence shown here is derived from an EMBL/GenBank/DDBJ whole genome shotgun (WGS) entry which is preliminary data.</text>
</comment>
<gene>
    <name evidence="2" type="ORF">CPB84DRAFT_1627332</name>
</gene>
<evidence type="ECO:0000313" key="2">
    <source>
        <dbReference type="EMBL" id="KAF8870014.1"/>
    </source>
</evidence>
<proteinExistence type="predicted"/>
<keyword evidence="3" id="KW-1185">Reference proteome</keyword>
<name>A0A9P5N870_GYMJU</name>
<feature type="domain" description="Glycosyl transferase 48" evidence="1">
    <location>
        <begin position="44"/>
        <end position="98"/>
    </location>
</feature>